<protein>
    <recommendedName>
        <fullName evidence="4">Phosphate acetyl/butaryl transferase domain-containing protein</fullName>
    </recommendedName>
</protein>
<evidence type="ECO:0000313" key="5">
    <source>
        <dbReference type="EMBL" id="GAA4931472.1"/>
    </source>
</evidence>
<feature type="domain" description="Phosphate acetyl/butaryl transferase" evidence="4">
    <location>
        <begin position="91"/>
        <end position="288"/>
    </location>
</feature>
<evidence type="ECO:0000259" key="4">
    <source>
        <dbReference type="Pfam" id="PF01515"/>
    </source>
</evidence>
<dbReference type="PANTHER" id="PTHR43356">
    <property type="entry name" value="PHOSPHATE ACETYLTRANSFERASE"/>
    <property type="match status" value="1"/>
</dbReference>
<dbReference type="AlphaFoldDB" id="A0AAV3TXV0"/>
<reference evidence="6" key="1">
    <citation type="journal article" date="2019" name="Int. J. Syst. Evol. Microbiol.">
        <title>The Global Catalogue of Microorganisms (GCM) 10K type strain sequencing project: providing services to taxonomists for standard genome sequencing and annotation.</title>
        <authorList>
            <consortium name="The Broad Institute Genomics Platform"/>
            <consortium name="The Broad Institute Genome Sequencing Center for Infectious Disease"/>
            <person name="Wu L."/>
            <person name="Ma J."/>
        </authorList>
    </citation>
    <scope>NUCLEOTIDE SEQUENCE [LARGE SCALE GENOMIC DNA]</scope>
    <source>
        <strain evidence="6">JCM 19134</strain>
    </source>
</reference>
<comment type="caution">
    <text evidence="5">The sequence shown here is derived from an EMBL/GenBank/DDBJ whole genome shotgun (WGS) entry which is preliminary data.</text>
</comment>
<keyword evidence="2" id="KW-0808">Transferase</keyword>
<dbReference type="InterPro" id="IPR012147">
    <property type="entry name" value="P_Ac_Bu_trans"/>
</dbReference>
<dbReference type="EMBL" id="BAABLX010000004">
    <property type="protein sequence ID" value="GAA4931472.1"/>
    <property type="molecule type" value="Genomic_DNA"/>
</dbReference>
<dbReference type="SUPFAM" id="SSF53659">
    <property type="entry name" value="Isocitrate/Isopropylmalate dehydrogenase-like"/>
    <property type="match status" value="1"/>
</dbReference>
<dbReference type="RefSeq" id="WP_345416412.1">
    <property type="nucleotide sequence ID" value="NZ_AP031496.1"/>
</dbReference>
<dbReference type="GO" id="GO:0016746">
    <property type="term" value="F:acyltransferase activity"/>
    <property type="evidence" value="ECO:0007669"/>
    <property type="project" value="UniProtKB-KW"/>
</dbReference>
<dbReference type="Gene3D" id="3.40.718.10">
    <property type="entry name" value="Isopropylmalate Dehydrogenase"/>
    <property type="match status" value="1"/>
</dbReference>
<keyword evidence="3" id="KW-0012">Acyltransferase</keyword>
<accession>A0AAV3TXV0</accession>
<comment type="similarity">
    <text evidence="1">Belongs to the phosphate acetyltransferase and butyryltransferase family.</text>
</comment>
<gene>
    <name evidence="5" type="ORF">GCM10025791_04530</name>
</gene>
<proteinExistence type="inferred from homology"/>
<dbReference type="Pfam" id="PF01515">
    <property type="entry name" value="PTA_PTB"/>
    <property type="match status" value="1"/>
</dbReference>
<sequence>MDYQQILKKITGQLAASKTPITAWVAGPYSEDIIRAVEKVQTQGLLAKIVLVGDGVKIPRIPASFEHVNVIEPAAIAQYVAENSGGSGNLVVKGNISSSALLKAVLKGGGGKIVASHAYIIQSPSFPDRTILVADAGVNIQPDLKTKIEILHNTLTVARKVGIEVPRVAILSAVESINPSMQSTIDAASLTVMASRGHFGNALVDGPMAIDAAMMPASAVTKSLHGEVAGQANVLLLDDIEAANSTAKALIGVVGQAMGVIVGAGKVVAFPSRGDSEETRYHSLLLAAFLSS</sequence>
<dbReference type="Proteomes" id="UP001409585">
    <property type="component" value="Unassembled WGS sequence"/>
</dbReference>
<evidence type="ECO:0000256" key="1">
    <source>
        <dbReference type="ARBA" id="ARBA00005656"/>
    </source>
</evidence>
<name>A0AAV3TXV0_9ALTE</name>
<dbReference type="InterPro" id="IPR002505">
    <property type="entry name" value="PTA_PTB"/>
</dbReference>
<evidence type="ECO:0000256" key="2">
    <source>
        <dbReference type="ARBA" id="ARBA00022679"/>
    </source>
</evidence>
<dbReference type="PIRSF" id="PIRSF000428">
    <property type="entry name" value="P_Ac_trans"/>
    <property type="match status" value="1"/>
</dbReference>
<organism evidence="5 6">
    <name type="scientific">Halioxenophilus aromaticivorans</name>
    <dbReference type="NCBI Taxonomy" id="1306992"/>
    <lineage>
        <taxon>Bacteria</taxon>
        <taxon>Pseudomonadati</taxon>
        <taxon>Pseudomonadota</taxon>
        <taxon>Gammaproteobacteria</taxon>
        <taxon>Alteromonadales</taxon>
        <taxon>Alteromonadaceae</taxon>
        <taxon>Halioxenophilus</taxon>
    </lineage>
</organism>
<evidence type="ECO:0000256" key="3">
    <source>
        <dbReference type="ARBA" id="ARBA00023315"/>
    </source>
</evidence>
<dbReference type="InterPro" id="IPR050500">
    <property type="entry name" value="Phos_Acetyltrans/Butyryltrans"/>
</dbReference>
<keyword evidence="6" id="KW-1185">Reference proteome</keyword>
<evidence type="ECO:0000313" key="6">
    <source>
        <dbReference type="Proteomes" id="UP001409585"/>
    </source>
</evidence>
<dbReference type="PANTHER" id="PTHR43356:SF2">
    <property type="entry name" value="PHOSPHATE ACETYLTRANSFERASE"/>
    <property type="match status" value="1"/>
</dbReference>